<name>A0ABU7XVI7_9FLAO</name>
<dbReference type="Proteomes" id="UP001337305">
    <property type="component" value="Unassembled WGS sequence"/>
</dbReference>
<organism evidence="1 2">
    <name type="scientific">Flavivirga spongiicola</name>
    <dbReference type="NCBI Taxonomy" id="421621"/>
    <lineage>
        <taxon>Bacteria</taxon>
        <taxon>Pseudomonadati</taxon>
        <taxon>Bacteroidota</taxon>
        <taxon>Flavobacteriia</taxon>
        <taxon>Flavobacteriales</taxon>
        <taxon>Flavobacteriaceae</taxon>
        <taxon>Flavivirga</taxon>
    </lineage>
</organism>
<reference evidence="1 2" key="1">
    <citation type="submission" date="2022-09" db="EMBL/GenBank/DDBJ databases">
        <title>Genome sequencing of Flavivirga sp. MEBiC05379.</title>
        <authorList>
            <person name="Oh H.-M."/>
            <person name="Kwon K.K."/>
            <person name="Park M.J."/>
            <person name="Yang S.-H."/>
        </authorList>
    </citation>
    <scope>NUCLEOTIDE SEQUENCE [LARGE SCALE GENOMIC DNA]</scope>
    <source>
        <strain evidence="1 2">MEBiC05379</strain>
    </source>
</reference>
<accession>A0ABU7XVI7</accession>
<comment type="caution">
    <text evidence="1">The sequence shown here is derived from an EMBL/GenBank/DDBJ whole genome shotgun (WGS) entry which is preliminary data.</text>
</comment>
<sequence length="227" mass="27597">MRLKKDEKVESPFFGNYYCMIPNTNYAFVVISKNACTFLKKVAIYNNEKKWTPDIPNVWEAHRKVGSYPKRSEYLFTAKQLKKIEKQQNKKIHKFAVWRDPIDRVISTYKLFVLEREYRAYFSILNLYEDDSFSRFMEFIEFELKKSDPLHIDEHIRKQVDYYSMKHIDDVVHINDLYSYLEAHKISFIKEVSNKTKVNFKIKNIDYLNKIKAFYKEDYLIKTTWRT</sequence>
<gene>
    <name evidence="1" type="ORF">N1F79_16515</name>
</gene>
<evidence type="ECO:0000313" key="2">
    <source>
        <dbReference type="Proteomes" id="UP001337305"/>
    </source>
</evidence>
<keyword evidence="2" id="KW-1185">Reference proteome</keyword>
<dbReference type="EMBL" id="JAODOP010000004">
    <property type="protein sequence ID" value="MEF3834739.1"/>
    <property type="molecule type" value="Genomic_DNA"/>
</dbReference>
<evidence type="ECO:0000313" key="1">
    <source>
        <dbReference type="EMBL" id="MEF3834739.1"/>
    </source>
</evidence>
<dbReference type="InterPro" id="IPR005331">
    <property type="entry name" value="Sulfotransferase"/>
</dbReference>
<dbReference type="RefSeq" id="WP_303307054.1">
    <property type="nucleotide sequence ID" value="NZ_JAODOP010000004.1"/>
</dbReference>
<dbReference type="Pfam" id="PF03567">
    <property type="entry name" value="Sulfotransfer_2"/>
    <property type="match status" value="1"/>
</dbReference>
<proteinExistence type="predicted"/>
<protein>
    <submittedName>
        <fullName evidence="1">Sulfotransferase family protein</fullName>
    </submittedName>
</protein>